<comment type="subcellular location">
    <subcellularLocation>
        <location evidence="1">Cell membrane</location>
        <topology evidence="1">Multi-pass membrane protein</topology>
    </subcellularLocation>
</comment>
<feature type="transmembrane region" description="Helical" evidence="5">
    <location>
        <begin position="78"/>
        <end position="96"/>
    </location>
</feature>
<feature type="transmembrane region" description="Helical" evidence="5">
    <location>
        <begin position="108"/>
        <end position="130"/>
    </location>
</feature>
<dbReference type="EMBL" id="CP017717">
    <property type="protein sequence ID" value="AQZ69883.1"/>
    <property type="molecule type" value="Genomic_DNA"/>
</dbReference>
<evidence type="ECO:0000256" key="1">
    <source>
        <dbReference type="ARBA" id="ARBA00004651"/>
    </source>
</evidence>
<evidence type="ECO:0000256" key="4">
    <source>
        <dbReference type="ARBA" id="ARBA00023136"/>
    </source>
</evidence>
<dbReference type="Gene3D" id="1.20.1720.10">
    <property type="entry name" value="Multidrug resistance protein D"/>
    <property type="match status" value="1"/>
</dbReference>
<feature type="transmembrane region" description="Helical" evidence="5">
    <location>
        <begin position="225"/>
        <end position="245"/>
    </location>
</feature>
<proteinExistence type="predicted"/>
<feature type="transmembrane region" description="Helical" evidence="5">
    <location>
        <begin position="12"/>
        <end position="30"/>
    </location>
</feature>
<feature type="transmembrane region" description="Helical" evidence="5">
    <location>
        <begin position="50"/>
        <end position="71"/>
    </location>
</feature>
<feature type="transmembrane region" description="Helical" evidence="5">
    <location>
        <begin position="400"/>
        <end position="417"/>
    </location>
</feature>
<protein>
    <recommendedName>
        <fullName evidence="6">Major facilitator superfamily (MFS) profile domain-containing protein</fullName>
    </recommendedName>
</protein>
<evidence type="ECO:0000256" key="5">
    <source>
        <dbReference type="SAM" id="Phobius"/>
    </source>
</evidence>
<feature type="transmembrane region" description="Helical" evidence="5">
    <location>
        <begin position="303"/>
        <end position="324"/>
    </location>
</feature>
<dbReference type="InterPro" id="IPR011701">
    <property type="entry name" value="MFS"/>
</dbReference>
<accession>A0A1V0AI69</accession>
<feature type="transmembrane region" description="Helical" evidence="5">
    <location>
        <begin position="423"/>
        <end position="444"/>
    </location>
</feature>
<feature type="transmembrane region" description="Helical" evidence="5">
    <location>
        <begin position="200"/>
        <end position="219"/>
    </location>
</feature>
<feature type="transmembrane region" description="Helical" evidence="5">
    <location>
        <begin position="356"/>
        <end position="380"/>
    </location>
</feature>
<evidence type="ECO:0000256" key="2">
    <source>
        <dbReference type="ARBA" id="ARBA00022692"/>
    </source>
</evidence>
<feature type="transmembrane region" description="Helical" evidence="5">
    <location>
        <begin position="169"/>
        <end position="188"/>
    </location>
</feature>
<evidence type="ECO:0000259" key="6">
    <source>
        <dbReference type="PROSITE" id="PS50850"/>
    </source>
</evidence>
<evidence type="ECO:0000256" key="3">
    <source>
        <dbReference type="ARBA" id="ARBA00022989"/>
    </source>
</evidence>
<dbReference type="Proteomes" id="UP000190797">
    <property type="component" value="Chromosome"/>
</dbReference>
<feature type="transmembrane region" description="Helical" evidence="5">
    <location>
        <begin position="265"/>
        <end position="291"/>
    </location>
</feature>
<dbReference type="Gene3D" id="1.20.1250.20">
    <property type="entry name" value="MFS general substrate transporter like domains"/>
    <property type="match status" value="1"/>
</dbReference>
<evidence type="ECO:0000313" key="7">
    <source>
        <dbReference type="EMBL" id="AQZ69883.1"/>
    </source>
</evidence>
<keyword evidence="8" id="KW-1185">Reference proteome</keyword>
<dbReference type="InterPro" id="IPR020846">
    <property type="entry name" value="MFS_dom"/>
</dbReference>
<dbReference type="PROSITE" id="PS50850">
    <property type="entry name" value="MFS"/>
    <property type="match status" value="1"/>
</dbReference>
<feature type="domain" description="Major facilitator superfamily (MFS) profile" evidence="6">
    <location>
        <begin position="13"/>
        <end position="446"/>
    </location>
</feature>
<dbReference type="STRING" id="1909395.BKM31_58070"/>
<dbReference type="InterPro" id="IPR036259">
    <property type="entry name" value="MFS_trans_sf"/>
</dbReference>
<dbReference type="PANTHER" id="PTHR42718">
    <property type="entry name" value="MAJOR FACILITATOR SUPERFAMILY MULTIDRUG TRANSPORTER MFSC"/>
    <property type="match status" value="1"/>
</dbReference>
<name>A0A1V0AI69_9ACTN</name>
<keyword evidence="4 5" id="KW-0472">Membrane</keyword>
<feature type="transmembrane region" description="Helical" evidence="5">
    <location>
        <begin position="142"/>
        <end position="163"/>
    </location>
</feature>
<sequence>MSSMTEPTVRPGTLAVASSAPLLVLTNFTLPMATLPQTAASLGAGPTGPVWILGSIALGLSSLLLVAGGLADDYGRRRVLVTGAAVMAAAEVVSALSPNVPVFVLARLVQGGAGAAVLAASLGIVGHTYPAGPDRVRATARYGAMIGLGTAVGPLLSGALAGVASWRSAYWLMAAGALALAAASARTLEESRSELPRRFDVPGVVLLTLGVAALVAGVTEGRAGWSRPVVLVAFALAVVLVGAFVAVERRRAEPLLDLELFRRPVFLVATGGALVVGAAVVGLLGYLPTVLQTAHGLTPLDTALLFCVWSGLSFVASLLGGLVPLRAAGRLALGLGLTAAGFAGLLGVGASLSLPLIVGGLAVSGVGSGLINSSITHLAIESVPAHRVSMGSGANNTARYIGSSLGAAGIAAVVGGLGPAQGAAVAVGACVLLTAVTALAALLVRA</sequence>
<keyword evidence="2 5" id="KW-0812">Transmembrane</keyword>
<dbReference type="PANTHER" id="PTHR42718:SF49">
    <property type="entry name" value="EXPORT PROTEIN"/>
    <property type="match status" value="1"/>
</dbReference>
<dbReference type="KEGG" id="noa:BKM31_58070"/>
<reference evidence="8" key="1">
    <citation type="journal article" date="2017" name="Med. Chem. Commun.">
        <title>Nonomuraea sp. ATCC 55076 harbours the largest actinomycete chromosome to date and the kistamicin biosynthetic gene cluster.</title>
        <authorList>
            <person name="Nazari B."/>
            <person name="Forneris C.C."/>
            <person name="Gibson M.I."/>
            <person name="Moon K."/>
            <person name="Schramma K.R."/>
            <person name="Seyedsayamdost M.R."/>
        </authorList>
    </citation>
    <scope>NUCLEOTIDE SEQUENCE [LARGE SCALE GENOMIC DNA]</scope>
    <source>
        <strain evidence="8">ATCC 55076</strain>
    </source>
</reference>
<dbReference type="GO" id="GO:0005886">
    <property type="term" value="C:plasma membrane"/>
    <property type="evidence" value="ECO:0007669"/>
    <property type="project" value="UniProtKB-SubCell"/>
</dbReference>
<dbReference type="Pfam" id="PF07690">
    <property type="entry name" value="MFS_1"/>
    <property type="match status" value="1"/>
</dbReference>
<dbReference type="SUPFAM" id="SSF103473">
    <property type="entry name" value="MFS general substrate transporter"/>
    <property type="match status" value="1"/>
</dbReference>
<feature type="transmembrane region" description="Helical" evidence="5">
    <location>
        <begin position="331"/>
        <end position="350"/>
    </location>
</feature>
<dbReference type="GO" id="GO:0022857">
    <property type="term" value="F:transmembrane transporter activity"/>
    <property type="evidence" value="ECO:0007669"/>
    <property type="project" value="InterPro"/>
</dbReference>
<evidence type="ECO:0000313" key="8">
    <source>
        <dbReference type="Proteomes" id="UP000190797"/>
    </source>
</evidence>
<dbReference type="AlphaFoldDB" id="A0A1V0AI69"/>
<gene>
    <name evidence="7" type="ORF">BKM31_58070</name>
</gene>
<keyword evidence="3 5" id="KW-1133">Transmembrane helix</keyword>
<organism evidence="7 8">
    <name type="scientific">[Actinomadura] parvosata subsp. kistnae</name>
    <dbReference type="NCBI Taxonomy" id="1909395"/>
    <lineage>
        <taxon>Bacteria</taxon>
        <taxon>Bacillati</taxon>
        <taxon>Actinomycetota</taxon>
        <taxon>Actinomycetes</taxon>
        <taxon>Streptosporangiales</taxon>
        <taxon>Streptosporangiaceae</taxon>
        <taxon>Nonomuraea</taxon>
    </lineage>
</organism>